<dbReference type="EMBL" id="JAULSY010000099">
    <property type="protein sequence ID" value="KAK0665916.1"/>
    <property type="molecule type" value="Genomic_DNA"/>
</dbReference>
<accession>A0AA39Z8U1</accession>
<keyword evidence="1" id="KW-0812">Transmembrane</keyword>
<keyword evidence="1" id="KW-1133">Transmembrane helix</keyword>
<feature type="transmembrane region" description="Helical" evidence="1">
    <location>
        <begin position="65"/>
        <end position="82"/>
    </location>
</feature>
<dbReference type="Proteomes" id="UP001174997">
    <property type="component" value="Unassembled WGS sequence"/>
</dbReference>
<proteinExistence type="predicted"/>
<comment type="caution">
    <text evidence="2">The sequence shown here is derived from an EMBL/GenBank/DDBJ whole genome shotgun (WGS) entry which is preliminary data.</text>
</comment>
<evidence type="ECO:0000256" key="1">
    <source>
        <dbReference type="SAM" id="Phobius"/>
    </source>
</evidence>
<organism evidence="2 3">
    <name type="scientific">Cercophora samala</name>
    <dbReference type="NCBI Taxonomy" id="330535"/>
    <lineage>
        <taxon>Eukaryota</taxon>
        <taxon>Fungi</taxon>
        <taxon>Dikarya</taxon>
        <taxon>Ascomycota</taxon>
        <taxon>Pezizomycotina</taxon>
        <taxon>Sordariomycetes</taxon>
        <taxon>Sordariomycetidae</taxon>
        <taxon>Sordariales</taxon>
        <taxon>Lasiosphaeriaceae</taxon>
        <taxon>Cercophora</taxon>
    </lineage>
</organism>
<feature type="transmembrane region" description="Helical" evidence="1">
    <location>
        <begin position="119"/>
        <end position="138"/>
    </location>
</feature>
<dbReference type="AlphaFoldDB" id="A0AA39Z8U1"/>
<keyword evidence="1" id="KW-0472">Membrane</keyword>
<reference evidence="2" key="1">
    <citation type="submission" date="2023-06" db="EMBL/GenBank/DDBJ databases">
        <title>Genome-scale phylogeny and comparative genomics of the fungal order Sordariales.</title>
        <authorList>
            <consortium name="Lawrence Berkeley National Laboratory"/>
            <person name="Hensen N."/>
            <person name="Bonometti L."/>
            <person name="Westerberg I."/>
            <person name="Brannstrom I.O."/>
            <person name="Guillou S."/>
            <person name="Cros-Aarteil S."/>
            <person name="Calhoun S."/>
            <person name="Haridas S."/>
            <person name="Kuo A."/>
            <person name="Mondo S."/>
            <person name="Pangilinan J."/>
            <person name="Riley R."/>
            <person name="Labutti K."/>
            <person name="Andreopoulos B."/>
            <person name="Lipzen A."/>
            <person name="Chen C."/>
            <person name="Yanf M."/>
            <person name="Daum C."/>
            <person name="Ng V."/>
            <person name="Clum A."/>
            <person name="Steindorff A."/>
            <person name="Ohm R."/>
            <person name="Martin F."/>
            <person name="Silar P."/>
            <person name="Natvig D."/>
            <person name="Lalanne C."/>
            <person name="Gautier V."/>
            <person name="Ament-Velasquez S.L."/>
            <person name="Kruys A."/>
            <person name="Hutchinson M.I."/>
            <person name="Powell A.J."/>
            <person name="Barry K."/>
            <person name="Miller A.N."/>
            <person name="Grigoriev I.V."/>
            <person name="Debuchy R."/>
            <person name="Gladieux P."/>
            <person name="Thoren M.H."/>
            <person name="Johannesson H."/>
        </authorList>
    </citation>
    <scope>NUCLEOTIDE SEQUENCE</scope>
    <source>
        <strain evidence="2">CBS 307.81</strain>
    </source>
</reference>
<keyword evidence="3" id="KW-1185">Reference proteome</keyword>
<feature type="transmembrane region" description="Helical" evidence="1">
    <location>
        <begin position="145"/>
        <end position="162"/>
    </location>
</feature>
<evidence type="ECO:0000313" key="3">
    <source>
        <dbReference type="Proteomes" id="UP001174997"/>
    </source>
</evidence>
<feature type="transmembrane region" description="Helical" evidence="1">
    <location>
        <begin position="89"/>
        <end position="107"/>
    </location>
</feature>
<sequence>MHPNIGIDIPLLLSHRSLLIIPLVPLLTTPRPPSRILPHFFPRVVIKIIHLAVGVRHLGPAWRQQHVVFCFFFFFFFFLLLLRLCRRRCRLVGTTSGIGIILLTALSSRSRRFPSRGTFWGESYYFAFSFFVCLFLAIAREIVQLDICAALVLIVVLVWTAGRGPCTTPEITLPRTEEAPCGPSLFMSLRKSYVTDESHGDSQSNCNGYARQDEASYLACGHKRPFLAFLFSGCHGGDTSDVCRADNSIDRTDDGGMTDDVGGGLMILAMEEERGRGERGEVQVVYPKPQSLQWAYHGKSKPSTRWKVLMFCYPPDLP</sequence>
<evidence type="ECO:0000313" key="2">
    <source>
        <dbReference type="EMBL" id="KAK0665916.1"/>
    </source>
</evidence>
<protein>
    <submittedName>
        <fullName evidence="2">Uncharacterized protein</fullName>
    </submittedName>
</protein>
<gene>
    <name evidence="2" type="ORF">QBC41DRAFT_399449</name>
</gene>
<name>A0AA39Z8U1_9PEZI</name>